<dbReference type="EMBL" id="PCSD01000093">
    <property type="protein sequence ID" value="PIP33552.1"/>
    <property type="molecule type" value="Genomic_DNA"/>
</dbReference>
<gene>
    <name evidence="2" type="ORF">COX22_03810</name>
</gene>
<protein>
    <recommendedName>
        <fullName evidence="4">Conjugal transfer protein TrbL</fullName>
    </recommendedName>
</protein>
<evidence type="ECO:0008006" key="4">
    <source>
        <dbReference type="Google" id="ProtNLM"/>
    </source>
</evidence>
<keyword evidence="1" id="KW-0472">Membrane</keyword>
<sequence>MIDARRKKIYRQSVFGLVGFLFFALAIIFVPNHFCLAEDQSPASWVGNYALGGVGYVVALILGWLAGIVNMVIGYLIGLMINLLVGVAQFSNIIDVNTVKEGWKIVRDICNMFFVLILLAIAIGTILKLENYSLKKMLPKLLIMAILINFSRMIFGVIIDFAQVIMLTFVSAFSNSQGWFIDMFNVQNISSMQIFEKTEGKVNGIGPLVTVTAILAGVFASLATLIIVIVLLLVLIVRIVMLWIYTILSPLVFLGFAFPAVGKHTSRIWEDFIKQVMIGPLLAFFIYLALTTADASSRALGSTFTGSTYCPGNLSAFFCSQDLQKFIITIGLLAGGLMVAQQM</sequence>
<feature type="transmembrane region" description="Helical" evidence="1">
    <location>
        <begin position="72"/>
        <end position="91"/>
    </location>
</feature>
<feature type="transmembrane region" description="Helical" evidence="1">
    <location>
        <begin position="205"/>
        <end position="236"/>
    </location>
</feature>
<feature type="non-terminal residue" evidence="2">
    <location>
        <position position="343"/>
    </location>
</feature>
<evidence type="ECO:0000313" key="3">
    <source>
        <dbReference type="Proteomes" id="UP000230729"/>
    </source>
</evidence>
<feature type="transmembrane region" description="Helical" evidence="1">
    <location>
        <begin position="272"/>
        <end position="290"/>
    </location>
</feature>
<evidence type="ECO:0000313" key="2">
    <source>
        <dbReference type="EMBL" id="PIP33552.1"/>
    </source>
</evidence>
<keyword evidence="1" id="KW-1133">Transmembrane helix</keyword>
<organism evidence="2 3">
    <name type="scientific">Candidatus Falkowbacteria bacterium CG23_combo_of_CG06-09_8_20_14_all_49_15</name>
    <dbReference type="NCBI Taxonomy" id="1974572"/>
    <lineage>
        <taxon>Bacteria</taxon>
        <taxon>Candidatus Falkowiibacteriota</taxon>
    </lineage>
</organism>
<feature type="transmembrane region" description="Helical" evidence="1">
    <location>
        <begin position="12"/>
        <end position="34"/>
    </location>
</feature>
<comment type="caution">
    <text evidence="2">The sequence shown here is derived from an EMBL/GenBank/DDBJ whole genome shotgun (WGS) entry which is preliminary data.</text>
</comment>
<feature type="transmembrane region" description="Helical" evidence="1">
    <location>
        <begin position="111"/>
        <end position="129"/>
    </location>
</feature>
<dbReference type="AlphaFoldDB" id="A0A2G9ZK79"/>
<evidence type="ECO:0000256" key="1">
    <source>
        <dbReference type="SAM" id="Phobius"/>
    </source>
</evidence>
<feature type="transmembrane region" description="Helical" evidence="1">
    <location>
        <begin position="46"/>
        <end position="65"/>
    </location>
</feature>
<proteinExistence type="predicted"/>
<accession>A0A2G9ZK79</accession>
<feature type="transmembrane region" description="Helical" evidence="1">
    <location>
        <begin position="141"/>
        <end position="159"/>
    </location>
</feature>
<dbReference type="Proteomes" id="UP000230729">
    <property type="component" value="Unassembled WGS sequence"/>
</dbReference>
<feature type="transmembrane region" description="Helical" evidence="1">
    <location>
        <begin position="242"/>
        <end position="260"/>
    </location>
</feature>
<keyword evidence="1" id="KW-0812">Transmembrane</keyword>
<name>A0A2G9ZK79_9BACT</name>
<reference evidence="2 3" key="1">
    <citation type="submission" date="2017-09" db="EMBL/GenBank/DDBJ databases">
        <title>Depth-based differentiation of microbial function through sediment-hosted aquifers and enrichment of novel symbionts in the deep terrestrial subsurface.</title>
        <authorList>
            <person name="Probst A.J."/>
            <person name="Ladd B."/>
            <person name="Jarett J.K."/>
            <person name="Geller-Mcgrath D.E."/>
            <person name="Sieber C.M."/>
            <person name="Emerson J.B."/>
            <person name="Anantharaman K."/>
            <person name="Thomas B.C."/>
            <person name="Malmstrom R."/>
            <person name="Stieglmeier M."/>
            <person name="Klingl A."/>
            <person name="Woyke T."/>
            <person name="Ryan C.M."/>
            <person name="Banfield J.F."/>
        </authorList>
    </citation>
    <scope>NUCLEOTIDE SEQUENCE [LARGE SCALE GENOMIC DNA]</scope>
    <source>
        <strain evidence="2">CG23_combo_of_CG06-09_8_20_14_all_49_15</strain>
    </source>
</reference>